<dbReference type="GO" id="GO:0003677">
    <property type="term" value="F:DNA binding"/>
    <property type="evidence" value="ECO:0007669"/>
    <property type="project" value="TreeGrafter"/>
</dbReference>
<evidence type="ECO:0000256" key="7">
    <source>
        <dbReference type="SAM" id="MobiDB-lite"/>
    </source>
</evidence>
<dbReference type="InterPro" id="IPR040038">
    <property type="entry name" value="TIPIN/Csm3/Swi3"/>
</dbReference>
<evidence type="ECO:0000256" key="2">
    <source>
        <dbReference type="ARBA" id="ARBA00006075"/>
    </source>
</evidence>
<feature type="compositionally biased region" description="Low complexity" evidence="7">
    <location>
        <begin position="419"/>
        <end position="430"/>
    </location>
</feature>
<protein>
    <recommendedName>
        <fullName evidence="6">TIMELESS-interacting protein</fullName>
    </recommendedName>
</protein>
<feature type="compositionally biased region" description="Acidic residues" evidence="7">
    <location>
        <begin position="371"/>
        <end position="384"/>
    </location>
</feature>
<dbReference type="InterPro" id="IPR012923">
    <property type="entry name" value="Csm3"/>
</dbReference>
<accession>A0A0C9R423</accession>
<feature type="compositionally biased region" description="Basic and acidic residues" evidence="7">
    <location>
        <begin position="385"/>
        <end position="417"/>
    </location>
</feature>
<proteinExistence type="inferred from homology"/>
<evidence type="ECO:0000313" key="9">
    <source>
        <dbReference type="EMBL" id="JAG77323.1"/>
    </source>
</evidence>
<evidence type="ECO:0000256" key="4">
    <source>
        <dbReference type="ARBA" id="ARBA00023242"/>
    </source>
</evidence>
<keyword evidence="4 6" id="KW-0539">Nucleus</keyword>
<dbReference type="GO" id="GO:0043111">
    <property type="term" value="P:replication fork arrest"/>
    <property type="evidence" value="ECO:0007669"/>
    <property type="project" value="TreeGrafter"/>
</dbReference>
<feature type="compositionally biased region" description="Basic and acidic residues" evidence="7">
    <location>
        <begin position="161"/>
        <end position="170"/>
    </location>
</feature>
<dbReference type="GO" id="GO:0031298">
    <property type="term" value="C:replication fork protection complex"/>
    <property type="evidence" value="ECO:0007669"/>
    <property type="project" value="TreeGrafter"/>
</dbReference>
<dbReference type="PANTHER" id="PTHR13220:SF11">
    <property type="entry name" value="TIMELESS-INTERACTING PROTEIN"/>
    <property type="match status" value="1"/>
</dbReference>
<evidence type="ECO:0000313" key="10">
    <source>
        <dbReference type="EMBL" id="JAG77324.1"/>
    </source>
</evidence>
<dbReference type="Pfam" id="PF07962">
    <property type="entry name" value="Swi3"/>
    <property type="match status" value="1"/>
</dbReference>
<feature type="compositionally biased region" description="Basic and acidic residues" evidence="7">
    <location>
        <begin position="285"/>
        <end position="307"/>
    </location>
</feature>
<dbReference type="GO" id="GO:0000076">
    <property type="term" value="P:DNA replication checkpoint signaling"/>
    <property type="evidence" value="ECO:0007669"/>
    <property type="project" value="UniProtKB-UniRule"/>
</dbReference>
<evidence type="ECO:0000256" key="1">
    <source>
        <dbReference type="ARBA" id="ARBA00004123"/>
    </source>
</evidence>
<evidence type="ECO:0000256" key="5">
    <source>
        <dbReference type="ARBA" id="ARBA00023306"/>
    </source>
</evidence>
<gene>
    <name evidence="10" type="primary">Tipin_0</name>
    <name evidence="9" type="synonym">Tipin_1</name>
    <name evidence="10" type="ORF">g.59106</name>
    <name evidence="9" type="ORF">g.59109</name>
</gene>
<feature type="domain" description="Chromosome segregation in meiosis protein 3" evidence="8">
    <location>
        <begin position="63"/>
        <end position="144"/>
    </location>
</feature>
<keyword evidence="5 6" id="KW-0131">Cell cycle</keyword>
<dbReference type="GO" id="GO:0031297">
    <property type="term" value="P:replication fork processing"/>
    <property type="evidence" value="ECO:0007669"/>
    <property type="project" value="UniProtKB-UniRule"/>
</dbReference>
<comment type="similarity">
    <text evidence="2 6">Belongs to the CSM3 family.</text>
</comment>
<dbReference type="EMBL" id="GBYB01007557">
    <property type="protein sequence ID" value="JAG77324.1"/>
    <property type="molecule type" value="Transcribed_RNA"/>
</dbReference>
<sequence length="464" mass="52151">MSDLSDGETSRMSLSDPDVPGNPEEAVGEAPDEARENSGEDEEKRRIDPSASKKKIIRREIPKLNPARLTGPKGVATIEKYFEGFKFKGKGHEKIDLDRVMKRLEHWAHRLFPKYQFDDFLERVEALGPKREIQTHLKKYRMDMLIGEDHVTVDHEEEEGEREKSPEPEDEFDKLIAEQIEKTRQSSQGMTPGGIRVPQAPRQHDDEVKRRMEENRKIALERRQARMREREGNSLGTGENAVHGDLGGSQKTGEEGEVQGRQEVLEDPGAQVVMETHGEIDEEEEIKKRIERNRQAALERRQARMKETSSSSSQRQEVFKDYGGNRSSGVSGGSGDSGPLPGEDKAGDWQQINVLSGEHVENDNHGTGVEVEGDVDGMDMGEELDTFRGEKLDIEESNESKMDVEEKPEPSTEERNLESSGVSNVSHSGVKTNASRKLLTDEELDQEIGAAVDKFIKGNRTSLQ</sequence>
<feature type="compositionally biased region" description="Basic and acidic residues" evidence="7">
    <location>
        <begin position="202"/>
        <end position="232"/>
    </location>
</feature>
<feature type="region of interest" description="Disordered" evidence="7">
    <location>
        <begin position="1"/>
        <end position="57"/>
    </location>
</feature>
<dbReference type="PANTHER" id="PTHR13220">
    <property type="entry name" value="TIMELESS INTERACTING-RELATED"/>
    <property type="match status" value="1"/>
</dbReference>
<comment type="subcellular location">
    <subcellularLocation>
        <location evidence="1 6">Nucleus</location>
    </subcellularLocation>
</comment>
<reference evidence="10" key="1">
    <citation type="submission" date="2015-01" db="EMBL/GenBank/DDBJ databases">
        <title>Transcriptome Assembly of Fopius arisanus.</title>
        <authorList>
            <person name="Geib S."/>
        </authorList>
    </citation>
    <scope>NUCLEOTIDE SEQUENCE</scope>
</reference>
<dbReference type="GO" id="GO:0006974">
    <property type="term" value="P:DNA damage response"/>
    <property type="evidence" value="ECO:0007669"/>
    <property type="project" value="UniProtKB-KW"/>
</dbReference>
<evidence type="ECO:0000256" key="6">
    <source>
        <dbReference type="RuleBase" id="RU366049"/>
    </source>
</evidence>
<evidence type="ECO:0000259" key="8">
    <source>
        <dbReference type="Pfam" id="PF07962"/>
    </source>
</evidence>
<evidence type="ECO:0000256" key="3">
    <source>
        <dbReference type="ARBA" id="ARBA00022763"/>
    </source>
</evidence>
<organism evidence="10">
    <name type="scientific">Fopius arisanus</name>
    <dbReference type="NCBI Taxonomy" id="64838"/>
    <lineage>
        <taxon>Eukaryota</taxon>
        <taxon>Metazoa</taxon>
        <taxon>Ecdysozoa</taxon>
        <taxon>Arthropoda</taxon>
        <taxon>Hexapoda</taxon>
        <taxon>Insecta</taxon>
        <taxon>Pterygota</taxon>
        <taxon>Neoptera</taxon>
        <taxon>Endopterygota</taxon>
        <taxon>Hymenoptera</taxon>
        <taxon>Apocrita</taxon>
        <taxon>Ichneumonoidea</taxon>
        <taxon>Braconidae</taxon>
        <taxon>Opiinae</taxon>
        <taxon>Fopius</taxon>
    </lineage>
</organism>
<feature type="compositionally biased region" description="Basic and acidic residues" evidence="7">
    <location>
        <begin position="252"/>
        <end position="264"/>
    </location>
</feature>
<feature type="compositionally biased region" description="Basic and acidic residues" evidence="7">
    <location>
        <begin position="32"/>
        <end position="48"/>
    </location>
</feature>
<comment type="function">
    <text evidence="6">Plays an important role in the control of DNA replication and the maintenance of replication fork stability.</text>
</comment>
<feature type="region of interest" description="Disordered" evidence="7">
    <location>
        <begin position="151"/>
        <end position="170"/>
    </location>
</feature>
<keyword evidence="3 6" id="KW-0227">DNA damage</keyword>
<dbReference type="EMBL" id="GBYB01007556">
    <property type="protein sequence ID" value="JAG77323.1"/>
    <property type="molecule type" value="Transcribed_RNA"/>
</dbReference>
<dbReference type="AlphaFoldDB" id="A0A0C9R423"/>
<feature type="region of interest" description="Disordered" evidence="7">
    <location>
        <begin position="182"/>
        <end position="444"/>
    </location>
</feature>
<name>A0A0C9R423_9HYME</name>